<dbReference type="SUPFAM" id="SSF46785">
    <property type="entry name" value="Winged helix' DNA-binding domain"/>
    <property type="match status" value="1"/>
</dbReference>
<evidence type="ECO:0000256" key="6">
    <source>
        <dbReference type="ARBA" id="ARBA00023242"/>
    </source>
</evidence>
<dbReference type="GO" id="GO:0000981">
    <property type="term" value="F:DNA-binding transcription factor activity, RNA polymerase II-specific"/>
    <property type="evidence" value="ECO:0007669"/>
    <property type="project" value="TreeGrafter"/>
</dbReference>
<keyword evidence="11" id="KW-1185">Reference proteome</keyword>
<evidence type="ECO:0000256" key="2">
    <source>
        <dbReference type="ARBA" id="ARBA00022490"/>
    </source>
</evidence>
<evidence type="ECO:0000256" key="5">
    <source>
        <dbReference type="ARBA" id="ARBA00023163"/>
    </source>
</evidence>
<dbReference type="GO" id="GO:0005737">
    <property type="term" value="C:cytoplasm"/>
    <property type="evidence" value="ECO:0007669"/>
    <property type="project" value="UniProtKB-SubCell"/>
</dbReference>
<keyword evidence="3" id="KW-0805">Transcription regulation</keyword>
<dbReference type="Gene3D" id="1.10.10.10">
    <property type="entry name" value="Winged helix-like DNA-binding domain superfamily/Winged helix DNA-binding domain"/>
    <property type="match status" value="1"/>
</dbReference>
<evidence type="ECO:0000313" key="11">
    <source>
        <dbReference type="Proteomes" id="UP000694680"/>
    </source>
</evidence>
<dbReference type="PANTHER" id="PTHR45767">
    <property type="entry name" value="FORKHEAD BOX PROTEIN O"/>
    <property type="match status" value="1"/>
</dbReference>
<feature type="region of interest" description="Disordered" evidence="8">
    <location>
        <begin position="14"/>
        <end position="61"/>
    </location>
</feature>
<dbReference type="Pfam" id="PF16676">
    <property type="entry name" value="FOXO-TAD"/>
    <property type="match status" value="1"/>
</dbReference>
<name>A0A8C5EI51_GOUWI</name>
<dbReference type="GO" id="GO:0005634">
    <property type="term" value="C:nucleus"/>
    <property type="evidence" value="ECO:0007669"/>
    <property type="project" value="UniProtKB-SubCell"/>
</dbReference>
<evidence type="ECO:0000313" key="10">
    <source>
        <dbReference type="Ensembl" id="ENSGWIP00000022234.1"/>
    </source>
</evidence>
<evidence type="ECO:0000256" key="4">
    <source>
        <dbReference type="ARBA" id="ARBA00023125"/>
    </source>
</evidence>
<dbReference type="GO" id="GO:0001945">
    <property type="term" value="P:lymph vessel development"/>
    <property type="evidence" value="ECO:0007669"/>
    <property type="project" value="UniProtKB-ARBA"/>
</dbReference>
<dbReference type="PANTHER" id="PTHR45767:SF1">
    <property type="entry name" value="FORKHEAD BOX PROTEIN O1"/>
    <property type="match status" value="1"/>
</dbReference>
<dbReference type="PRINTS" id="PR00053">
    <property type="entry name" value="FORKHEAD"/>
</dbReference>
<keyword evidence="4 7" id="KW-0238">DNA-binding</keyword>
<proteinExistence type="predicted"/>
<sequence length="548" mass="59707">FPVAWLRHSRLEIDPDFEPVPRPRSCTWPLRGPEPVDPPGSDTSSPAPSVQPESGSSGEFISLGLLEEDRENQTCSLLHPPHPQSLQQPPGPQRGPRGRAARPGGNAWGNLSYADLITKAIESSSEHRLTLAQIYDWMVHTVPYFQDKGDSNSSAGWKNSIRHNLSLHSRFVRIQNEGTGKSSWWMLNPDGGKNGKSPRRRAASMDNSNKFVKSRGRAAKKKVPQGPAMRPAPPEAADKGSSSPGSQFSNWLGLGSPNSHSNEDMESWSCFRTRTSSDASTLSGHRSPFSSEQDDVVESEGHVMYPGGGVGTFPSLSEVTGSVGQRRTDNPVMENLLDNLNLLGSDSSRSPKANGPYRSSGLPSYPPYVRPPGFLKELLSADVVPPRDALASDLGRGRCPPPVYHRLPPVGRPNADQWTTSPQGHSGPNVGPQTIQSQGSMVPMTRLSSPPTSCLRTCTHTHRARSNDLSASYSFQDFSPHHTRSLHAERLPSDLDNVYIERFECDLESVLHDTLMDGGGLDFNFDAAAAPHGFPQRVKTTSHSWVSS</sequence>
<dbReference type="InterPro" id="IPR036388">
    <property type="entry name" value="WH-like_DNA-bd_sf"/>
</dbReference>
<reference evidence="10" key="2">
    <citation type="submission" date="2025-08" db="UniProtKB">
        <authorList>
            <consortium name="Ensembl"/>
        </authorList>
    </citation>
    <scope>IDENTIFICATION</scope>
</reference>
<comment type="subcellular location">
    <subcellularLocation>
        <location evidence="1">Cytoplasm</location>
    </subcellularLocation>
    <subcellularLocation>
        <location evidence="7">Nucleus</location>
    </subcellularLocation>
</comment>
<feature type="compositionally biased region" description="Low complexity" evidence="8">
    <location>
        <begin position="76"/>
        <end position="88"/>
    </location>
</feature>
<feature type="compositionally biased region" description="Basic residues" evidence="8">
    <location>
        <begin position="212"/>
        <end position="223"/>
    </location>
</feature>
<evidence type="ECO:0000256" key="7">
    <source>
        <dbReference type="PROSITE-ProRule" id="PRU00089"/>
    </source>
</evidence>
<reference evidence="10" key="3">
    <citation type="submission" date="2025-09" db="UniProtKB">
        <authorList>
            <consortium name="Ensembl"/>
        </authorList>
    </citation>
    <scope>IDENTIFICATION</scope>
</reference>
<dbReference type="InterPro" id="IPR030456">
    <property type="entry name" value="TF_fork_head_CS_2"/>
</dbReference>
<feature type="DNA-binding region" description="Fork-head" evidence="7">
    <location>
        <begin position="108"/>
        <end position="202"/>
    </location>
</feature>
<dbReference type="AlphaFoldDB" id="A0A8C5EI51"/>
<evidence type="ECO:0000256" key="8">
    <source>
        <dbReference type="SAM" id="MobiDB-lite"/>
    </source>
</evidence>
<feature type="compositionally biased region" description="Polar residues" evidence="8">
    <location>
        <begin position="277"/>
        <end position="291"/>
    </location>
</feature>
<protein>
    <submittedName>
        <fullName evidence="10">Forkhead box protein O1-A-like</fullName>
    </submittedName>
</protein>
<organism evidence="10 11">
    <name type="scientific">Gouania willdenowi</name>
    <name type="common">Blunt-snouted clingfish</name>
    <name type="synonym">Lepadogaster willdenowi</name>
    <dbReference type="NCBI Taxonomy" id="441366"/>
    <lineage>
        <taxon>Eukaryota</taxon>
        <taxon>Metazoa</taxon>
        <taxon>Chordata</taxon>
        <taxon>Craniata</taxon>
        <taxon>Vertebrata</taxon>
        <taxon>Euteleostomi</taxon>
        <taxon>Actinopterygii</taxon>
        <taxon>Neopterygii</taxon>
        <taxon>Teleostei</taxon>
        <taxon>Neoteleostei</taxon>
        <taxon>Acanthomorphata</taxon>
        <taxon>Ovalentaria</taxon>
        <taxon>Blenniimorphae</taxon>
        <taxon>Blenniiformes</taxon>
        <taxon>Gobiesocoidei</taxon>
        <taxon>Gobiesocidae</taxon>
        <taxon>Gobiesocinae</taxon>
        <taxon>Gouania</taxon>
    </lineage>
</organism>
<dbReference type="GO" id="GO:0000978">
    <property type="term" value="F:RNA polymerase II cis-regulatory region sequence-specific DNA binding"/>
    <property type="evidence" value="ECO:0007669"/>
    <property type="project" value="TreeGrafter"/>
</dbReference>
<dbReference type="InterPro" id="IPR032067">
    <property type="entry name" value="FOXO-TAD"/>
</dbReference>
<evidence type="ECO:0000259" key="9">
    <source>
        <dbReference type="PROSITE" id="PS50039"/>
    </source>
</evidence>
<feature type="compositionally biased region" description="Polar residues" evidence="8">
    <location>
        <begin position="416"/>
        <end position="437"/>
    </location>
</feature>
<feature type="region of interest" description="Disordered" evidence="8">
    <location>
        <begin position="413"/>
        <end position="437"/>
    </location>
</feature>
<gene>
    <name evidence="10" type="primary">LOC114475974</name>
</gene>
<evidence type="ECO:0000256" key="1">
    <source>
        <dbReference type="ARBA" id="ARBA00004496"/>
    </source>
</evidence>
<accession>A0A8C5EI51</accession>
<feature type="region of interest" description="Disordered" evidence="8">
    <location>
        <begin position="183"/>
        <end position="265"/>
    </location>
</feature>
<feature type="compositionally biased region" description="Polar residues" evidence="8">
    <location>
        <begin position="41"/>
        <end position="59"/>
    </location>
</feature>
<dbReference type="PROSITE" id="PS00658">
    <property type="entry name" value="FORK_HEAD_2"/>
    <property type="match status" value="1"/>
</dbReference>
<feature type="domain" description="Fork-head" evidence="9">
    <location>
        <begin position="108"/>
        <end position="202"/>
    </location>
</feature>
<dbReference type="InterPro" id="IPR001766">
    <property type="entry name" value="Fork_head_dom"/>
</dbReference>
<keyword evidence="2" id="KW-0963">Cytoplasm</keyword>
<dbReference type="FunFam" id="1.10.10.10:FF:000032">
    <property type="entry name" value="Forkhead box protein O4"/>
    <property type="match status" value="1"/>
</dbReference>
<reference evidence="10" key="1">
    <citation type="submission" date="2020-06" db="EMBL/GenBank/DDBJ databases">
        <authorList>
            <consortium name="Wellcome Sanger Institute Data Sharing"/>
        </authorList>
    </citation>
    <scope>NUCLEOTIDE SEQUENCE [LARGE SCALE GENOMIC DNA]</scope>
</reference>
<dbReference type="InterPro" id="IPR036390">
    <property type="entry name" value="WH_DNA-bd_sf"/>
</dbReference>
<feature type="region of interest" description="Disordered" evidence="8">
    <location>
        <begin position="342"/>
        <end position="364"/>
    </location>
</feature>
<dbReference type="SMART" id="SM00339">
    <property type="entry name" value="FH"/>
    <property type="match status" value="1"/>
</dbReference>
<dbReference type="PROSITE" id="PS50039">
    <property type="entry name" value="FORK_HEAD_3"/>
    <property type="match status" value="1"/>
</dbReference>
<feature type="compositionally biased region" description="Polar residues" evidence="8">
    <location>
        <begin position="240"/>
        <end position="260"/>
    </location>
</feature>
<evidence type="ECO:0000256" key="3">
    <source>
        <dbReference type="ARBA" id="ARBA00023015"/>
    </source>
</evidence>
<dbReference type="Ensembl" id="ENSGWIT00000024368.1">
    <property type="protein sequence ID" value="ENSGWIP00000022234.1"/>
    <property type="gene ID" value="ENSGWIG00000011935.1"/>
</dbReference>
<dbReference type="Proteomes" id="UP000694680">
    <property type="component" value="Chromosome 14"/>
</dbReference>
<keyword evidence="5" id="KW-0804">Transcription</keyword>
<feature type="region of interest" description="Disordered" evidence="8">
    <location>
        <begin position="277"/>
        <end position="312"/>
    </location>
</feature>
<dbReference type="Pfam" id="PF00250">
    <property type="entry name" value="Forkhead"/>
    <property type="match status" value="1"/>
</dbReference>
<feature type="region of interest" description="Disordered" evidence="8">
    <location>
        <begin position="75"/>
        <end position="106"/>
    </location>
</feature>
<keyword evidence="6 7" id="KW-0539">Nucleus</keyword>